<evidence type="ECO:0000313" key="2">
    <source>
        <dbReference type="EMBL" id="KAG5955614.1"/>
    </source>
</evidence>
<evidence type="ECO:0000313" key="5">
    <source>
        <dbReference type="Proteomes" id="UP000784919"/>
    </source>
</evidence>
<proteinExistence type="predicted"/>
<name>A0A9P7MR34_9HYPO</name>
<evidence type="ECO:0000313" key="3">
    <source>
        <dbReference type="EMBL" id="KAG5967001.1"/>
    </source>
</evidence>
<feature type="region of interest" description="Disordered" evidence="1">
    <location>
        <begin position="1"/>
        <end position="86"/>
    </location>
</feature>
<evidence type="ECO:0000313" key="4">
    <source>
        <dbReference type="Proteomes" id="UP000742024"/>
    </source>
</evidence>
<sequence>MARPEDEFIAEDQTLETQDKKEVKSLPDDADEGNFDEVVAKDPELKKDMTEGIDKSNIIKETTRGAKPEQGGYKEPSDDVSDLVDE</sequence>
<dbReference type="OrthoDB" id="4357148at2759"/>
<dbReference type="AlphaFoldDB" id="A0A9P7MR34"/>
<organism evidence="3 5">
    <name type="scientific">Claviceps arundinis</name>
    <dbReference type="NCBI Taxonomy" id="1623583"/>
    <lineage>
        <taxon>Eukaryota</taxon>
        <taxon>Fungi</taxon>
        <taxon>Dikarya</taxon>
        <taxon>Ascomycota</taxon>
        <taxon>Pezizomycotina</taxon>
        <taxon>Sordariomycetes</taxon>
        <taxon>Hypocreomycetidae</taxon>
        <taxon>Hypocreales</taxon>
        <taxon>Clavicipitaceae</taxon>
        <taxon>Claviceps</taxon>
    </lineage>
</organism>
<dbReference type="Proteomes" id="UP000784919">
    <property type="component" value="Unassembled WGS sequence"/>
</dbReference>
<reference evidence="3 4" key="1">
    <citation type="journal article" date="2020" name="bioRxiv">
        <title>Whole genome comparisons of ergot fungi reveals the divergence and evolution of species within the genus Claviceps are the result of varying mechanisms driving genome evolution and host range expansion.</title>
        <authorList>
            <person name="Wyka S.A."/>
            <person name="Mondo S.J."/>
            <person name="Liu M."/>
            <person name="Dettman J."/>
            <person name="Nalam V."/>
            <person name="Broders K.D."/>
        </authorList>
    </citation>
    <scope>NUCLEOTIDE SEQUENCE</scope>
    <source>
        <strain evidence="3">CCC 1102</strain>
        <strain evidence="2 4">LM583</strain>
    </source>
</reference>
<dbReference type="EMBL" id="SRPS01000127">
    <property type="protein sequence ID" value="KAG5967001.1"/>
    <property type="molecule type" value="Genomic_DNA"/>
</dbReference>
<evidence type="ECO:0000256" key="1">
    <source>
        <dbReference type="SAM" id="MobiDB-lite"/>
    </source>
</evidence>
<keyword evidence="4" id="KW-1185">Reference proteome</keyword>
<feature type="compositionally biased region" description="Basic and acidic residues" evidence="1">
    <location>
        <begin position="17"/>
        <end position="27"/>
    </location>
</feature>
<dbReference type="Proteomes" id="UP000742024">
    <property type="component" value="Unassembled WGS sequence"/>
</dbReference>
<gene>
    <name evidence="3" type="ORF">E4U56_001028</name>
    <name evidence="2" type="ORF">E4U57_003283</name>
</gene>
<feature type="compositionally biased region" description="Basic and acidic residues" evidence="1">
    <location>
        <begin position="38"/>
        <end position="67"/>
    </location>
</feature>
<dbReference type="EMBL" id="SRPR01000248">
    <property type="protein sequence ID" value="KAG5955614.1"/>
    <property type="molecule type" value="Genomic_DNA"/>
</dbReference>
<accession>A0A9P7MR34</accession>
<protein>
    <submittedName>
        <fullName evidence="3">Uncharacterized protein</fullName>
    </submittedName>
</protein>
<comment type="caution">
    <text evidence="3">The sequence shown here is derived from an EMBL/GenBank/DDBJ whole genome shotgun (WGS) entry which is preliminary data.</text>
</comment>